<dbReference type="SUPFAM" id="SSF100950">
    <property type="entry name" value="NagB/RpiA/CoA transferase-like"/>
    <property type="match status" value="1"/>
</dbReference>
<dbReference type="Pfam" id="PF01812">
    <property type="entry name" value="5-FTHF_cyc-lig"/>
    <property type="match status" value="1"/>
</dbReference>
<proteinExistence type="predicted"/>
<dbReference type="RefSeq" id="XP_395864.3">
    <property type="nucleotide sequence ID" value="XM_395864.7"/>
</dbReference>
<dbReference type="Gene3D" id="3.40.50.10420">
    <property type="entry name" value="NagB/RpiA/CoA transferase-like"/>
    <property type="match status" value="1"/>
</dbReference>
<protein>
    <recommendedName>
        <fullName evidence="1">Methenyltetrahydrofolate synthase domain-containing protein</fullName>
    </recommendedName>
</protein>
<accession>A0A8B9AZE4</accession>
<organism evidence="3">
    <name type="scientific">Apis mellifera</name>
    <name type="common">Honeybee</name>
    <dbReference type="NCBI Taxonomy" id="7460"/>
    <lineage>
        <taxon>Eukaryota</taxon>
        <taxon>Metazoa</taxon>
        <taxon>Ecdysozoa</taxon>
        <taxon>Arthropoda</taxon>
        <taxon>Hexapoda</taxon>
        <taxon>Insecta</taxon>
        <taxon>Pterygota</taxon>
        <taxon>Neoptera</taxon>
        <taxon>Endopterygota</taxon>
        <taxon>Hymenoptera</taxon>
        <taxon>Apocrita</taxon>
        <taxon>Aculeata</taxon>
        <taxon>Apoidea</taxon>
        <taxon>Anthophila</taxon>
        <taxon>Apidae</taxon>
        <taxon>Apis</taxon>
    </lineage>
</organism>
<dbReference type="AlphaFoldDB" id="A0A7M7R688"/>
<reference evidence="5" key="2">
    <citation type="submission" date="2025-04" db="UniProtKB">
        <authorList>
            <consortium name="RefSeq"/>
        </authorList>
    </citation>
    <scope>IDENTIFICATION</scope>
    <source>
        <strain evidence="5">DH4</strain>
        <tissue evidence="5">Whole body</tissue>
    </source>
</reference>
<reference evidence="3" key="1">
    <citation type="submission" date="2021-01" db="UniProtKB">
        <authorList>
            <consortium name="EnsemblMetazoa"/>
        </authorList>
    </citation>
    <scope>IDENTIFICATION</scope>
    <source>
        <strain evidence="3">DH4</strain>
    </source>
</reference>
<dbReference type="GO" id="GO:0003723">
    <property type="term" value="F:RNA binding"/>
    <property type="evidence" value="ECO:0007669"/>
    <property type="project" value="UniProtKB-KW"/>
</dbReference>
<evidence type="ECO:0000256" key="1">
    <source>
        <dbReference type="ARBA" id="ARBA00015518"/>
    </source>
</evidence>
<evidence type="ECO:0000313" key="3">
    <source>
        <dbReference type="EnsemblMetazoa" id="XP_395864"/>
    </source>
</evidence>
<keyword evidence="4" id="KW-1185">Reference proteome</keyword>
<dbReference type="GO" id="GO:0005737">
    <property type="term" value="C:cytoplasm"/>
    <property type="evidence" value="ECO:0007669"/>
    <property type="project" value="TreeGrafter"/>
</dbReference>
<dbReference type="InterPro" id="IPR037171">
    <property type="entry name" value="NagB/RpiA_transferase-like"/>
</dbReference>
<dbReference type="OrthoDB" id="433414at2759"/>
<dbReference type="OMA" id="NPMSITW"/>
<dbReference type="FunFam" id="3.40.50.10420:FF:000001">
    <property type="entry name" value="Methenyltetrahydrofolate synthase domain-containing protein"/>
    <property type="match status" value="1"/>
</dbReference>
<reference evidence="4" key="3">
    <citation type="submission" date="2025-05" db="UniProtKB">
        <authorList>
            <consortium name="RefSeq"/>
        </authorList>
    </citation>
    <scope>NUCLEOTIDE SEQUENCE [LARGE SCALE GENOMIC DNA]</scope>
    <source>
        <strain evidence="4">DH4</strain>
    </source>
</reference>
<name>A0A7M7R688_APIME</name>
<evidence type="ECO:0000256" key="2">
    <source>
        <dbReference type="ARBA" id="ARBA00022884"/>
    </source>
</evidence>
<dbReference type="InterPro" id="IPR002698">
    <property type="entry name" value="FTHF_cligase"/>
</dbReference>
<accession>A0A7M7R688</accession>
<dbReference type="InterPro" id="IPR024185">
    <property type="entry name" value="FTHF_cligase-like_sf"/>
</dbReference>
<evidence type="ECO:0000313" key="4">
    <source>
        <dbReference type="Proteomes" id="UP000005203"/>
    </source>
</evidence>
<evidence type="ECO:0000313" key="5">
    <source>
        <dbReference type="RefSeq" id="XP_395864.3"/>
    </source>
</evidence>
<dbReference type="KEGG" id="ame:412407"/>
<gene>
    <name evidence="3" type="primary">412407</name>
    <name evidence="5" type="synonym">LOC412407</name>
</gene>
<keyword evidence="2" id="KW-0694">RNA-binding</keyword>
<sequence length="449" mass="51587">MTEKQLPQEVTKHSFRQKVWDYLMKNDLVNFPLSVYDRIPNFKGAIEAAQRLAELDNFKQAKIIKINPDKSQEPVRFLALVANKEILVPIPKLRSGLFLHITPIAGASKNELRMLSKIHGLTKVGKPLDINSKIKIDLVILGSVCVSRDGYRLGKGKGFADLEFAMMMRMGAVTQDTIVITTVHDCQVFDSLPHQIFKEYDVPVDIIVTPTETIIVNPKLKKPNCIIWHVLSERKIKSMEVLQQLKEMDEKEGKIITLKEEDSDVEIKKYYHSHIKNKERFNTKKVFSNVNDIEKGEQKHVKTCFFKKRKINKFKFSDIVEVKMESNNKNKQQYRQNLKSKSKSQVEFSLKLSNISSSARIRDLKNALLKRGIKPNEITWLGYRGICYLHFNKLQQNNNLPNQPIQVDSIIADLQQLCIGVSTNNINDFIIVEPAKPISRIEVTDMTSV</sequence>
<dbReference type="PANTHER" id="PTHR13017">
    <property type="entry name" value="5-FORMYLTETRAHYDROFOLATE CYCLO-LIGASE-RELATED"/>
    <property type="match status" value="1"/>
</dbReference>
<dbReference type="EnsemblMetazoa" id="XM_395864">
    <property type="protein sequence ID" value="XP_395864"/>
    <property type="gene ID" value="LOC412407"/>
</dbReference>
<dbReference type="PANTHER" id="PTHR13017:SF0">
    <property type="entry name" value="METHENYLTETRAHYDROFOLATE SYNTHASE DOMAIN-CONTAINING PROTEIN"/>
    <property type="match status" value="1"/>
</dbReference>
<dbReference type="Proteomes" id="UP000005203">
    <property type="component" value="Linkage group LG1"/>
</dbReference>